<sequence>MKMNYFKKCNKLFNWYTYCLNKNNFMEEVKRKSWFGRNWPWVLPVGGCLTIIVLFILGFGAIFFGVTKILGSSEPYKYAIDQVSKNTEAIAILGKPIEADGIMNGKISIKNDGGEADFEIPIVGPNGTAKVIVIANKTDGEWFYEKLYVIIKETNEEINLLDKGLEGI</sequence>
<keyword evidence="3" id="KW-1185">Reference proteome</keyword>
<dbReference type="KEGG" id="fek:C1H87_10875"/>
<keyword evidence="1" id="KW-0472">Membrane</keyword>
<feature type="transmembrane region" description="Helical" evidence="1">
    <location>
        <begin position="41"/>
        <end position="66"/>
    </location>
</feature>
<dbReference type="Proteomes" id="UP000235826">
    <property type="component" value="Chromosome"/>
</dbReference>
<evidence type="ECO:0008006" key="4">
    <source>
        <dbReference type="Google" id="ProtNLM"/>
    </source>
</evidence>
<protein>
    <recommendedName>
        <fullName evidence="4">Cytochrome oxidase complex assembly protein 1</fullName>
    </recommendedName>
</protein>
<evidence type="ECO:0000313" key="3">
    <source>
        <dbReference type="Proteomes" id="UP000235826"/>
    </source>
</evidence>
<gene>
    <name evidence="2" type="ORF">C1H87_10875</name>
</gene>
<evidence type="ECO:0000256" key="1">
    <source>
        <dbReference type="SAM" id="Phobius"/>
    </source>
</evidence>
<keyword evidence="1" id="KW-1133">Transmembrane helix</keyword>
<dbReference type="Pfam" id="PF08695">
    <property type="entry name" value="Coa1"/>
    <property type="match status" value="1"/>
</dbReference>
<organism evidence="2 3">
    <name type="scientific">Flavivirga eckloniae</name>
    <dbReference type="NCBI Taxonomy" id="1803846"/>
    <lineage>
        <taxon>Bacteria</taxon>
        <taxon>Pseudomonadati</taxon>
        <taxon>Bacteroidota</taxon>
        <taxon>Flavobacteriia</taxon>
        <taxon>Flavobacteriales</taxon>
        <taxon>Flavobacteriaceae</taxon>
        <taxon>Flavivirga</taxon>
    </lineage>
</organism>
<proteinExistence type="predicted"/>
<evidence type="ECO:0000313" key="2">
    <source>
        <dbReference type="EMBL" id="AUP79178.1"/>
    </source>
</evidence>
<dbReference type="InterPro" id="IPR014807">
    <property type="entry name" value="Coa1"/>
</dbReference>
<reference evidence="2 3" key="1">
    <citation type="submission" date="2018-01" db="EMBL/GenBank/DDBJ databases">
        <title>Complete genome sequence of Flavivirga eckloniae ECD14 isolated from seaweed Ecklonia cava.</title>
        <authorList>
            <person name="Lee J.H."/>
            <person name="Baik K.S."/>
            <person name="Seong C.N."/>
        </authorList>
    </citation>
    <scope>NUCLEOTIDE SEQUENCE [LARGE SCALE GENOMIC DNA]</scope>
    <source>
        <strain evidence="2 3">ECD14</strain>
    </source>
</reference>
<accession>A0A2K9PQS5</accession>
<name>A0A2K9PQS5_9FLAO</name>
<keyword evidence="1" id="KW-0812">Transmembrane</keyword>
<dbReference type="AlphaFoldDB" id="A0A2K9PQS5"/>
<dbReference type="EMBL" id="CP025791">
    <property type="protein sequence ID" value="AUP79178.1"/>
    <property type="molecule type" value="Genomic_DNA"/>
</dbReference>